<evidence type="ECO:0000313" key="4">
    <source>
        <dbReference type="Proteomes" id="UP001231109"/>
    </source>
</evidence>
<comment type="caution">
    <text evidence="3">The sequence shown here is derived from an EMBL/GenBank/DDBJ whole genome shotgun (WGS) entry which is preliminary data.</text>
</comment>
<evidence type="ECO:0000259" key="2">
    <source>
        <dbReference type="Pfam" id="PF07589"/>
    </source>
</evidence>
<evidence type="ECO:0000313" key="3">
    <source>
        <dbReference type="EMBL" id="MDP5137163.1"/>
    </source>
</evidence>
<keyword evidence="1" id="KW-0732">Signal</keyword>
<proteinExistence type="predicted"/>
<dbReference type="NCBIfam" id="TIGR02595">
    <property type="entry name" value="PEP_CTERM"/>
    <property type="match status" value="1"/>
</dbReference>
<reference evidence="3 4" key="1">
    <citation type="submission" date="2022-11" db="EMBL/GenBank/DDBJ databases">
        <title>Viruses from the air-sea interface of a natural surface slick.</title>
        <authorList>
            <person name="Rahlff J."/>
            <person name="Holmfeldt K."/>
        </authorList>
    </citation>
    <scope>NUCLEOTIDE SEQUENCE [LARGE SCALE GENOMIC DNA]</scope>
    <source>
        <strain evidence="3 4">SMS4</strain>
    </source>
</reference>
<dbReference type="Pfam" id="PF07589">
    <property type="entry name" value="PEP-CTERM"/>
    <property type="match status" value="1"/>
</dbReference>
<organism evidence="3 4">
    <name type="scientific">Rheinheimera baltica</name>
    <dbReference type="NCBI Taxonomy" id="67576"/>
    <lineage>
        <taxon>Bacteria</taxon>
        <taxon>Pseudomonadati</taxon>
        <taxon>Pseudomonadota</taxon>
        <taxon>Gammaproteobacteria</taxon>
        <taxon>Chromatiales</taxon>
        <taxon>Chromatiaceae</taxon>
        <taxon>Rheinheimera</taxon>
    </lineage>
</organism>
<keyword evidence="4" id="KW-1185">Reference proteome</keyword>
<dbReference type="Proteomes" id="UP001231109">
    <property type="component" value="Unassembled WGS sequence"/>
</dbReference>
<dbReference type="RefSeq" id="WP_027671670.1">
    <property type="nucleotide sequence ID" value="NZ_JAPJDZ010000039.1"/>
</dbReference>
<feature type="signal peptide" evidence="1">
    <location>
        <begin position="1"/>
        <end position="20"/>
    </location>
</feature>
<dbReference type="EMBL" id="JAPJDZ010000039">
    <property type="protein sequence ID" value="MDP5137163.1"/>
    <property type="molecule type" value="Genomic_DNA"/>
</dbReference>
<name>A0ABT9I1W9_9GAMM</name>
<dbReference type="InterPro" id="IPR013424">
    <property type="entry name" value="Ice-binding_C"/>
</dbReference>
<evidence type="ECO:0000256" key="1">
    <source>
        <dbReference type="SAM" id="SignalP"/>
    </source>
</evidence>
<gene>
    <name evidence="3" type="ORF">ORJ04_14510</name>
</gene>
<feature type="chain" id="PRO_5045687597" evidence="1">
    <location>
        <begin position="21"/>
        <end position="245"/>
    </location>
</feature>
<accession>A0ABT9I1W9</accession>
<protein>
    <submittedName>
        <fullName evidence="3">PEP-CTERM sorting domain-containing protein</fullName>
    </submittedName>
</protein>
<sequence>MKLKTFFYLVACAASMHVSAGVVTHEFNNGDDLSAWQTDRCAPASFAISNNELVLGIDGAEVTKCDADPFFSTQGMKLNTGMSDYLGIDMFIDGTNWTADGRYGGIWGVAYDASDAISYYPILEYFVTNGVGSLQAWDGDNGWVDIGFRGAALDSFNNLAFSISGGVISYLVNGNNVFTTSNGGHSYFGEVILNAKNAGTSYNVRYDNLTYNTPASVPEPATIAILGAGLLFVGAARKRRQTTAI</sequence>
<feature type="domain" description="Ice-binding protein C-terminal" evidence="2">
    <location>
        <begin position="216"/>
        <end position="239"/>
    </location>
</feature>